<feature type="signal peptide" evidence="2">
    <location>
        <begin position="1"/>
        <end position="20"/>
    </location>
</feature>
<dbReference type="Pfam" id="PF01469">
    <property type="entry name" value="Pentapeptide_2"/>
    <property type="match status" value="1"/>
</dbReference>
<reference evidence="5" key="1">
    <citation type="submission" date="2025-08" db="UniProtKB">
        <authorList>
            <consortium name="RefSeq"/>
        </authorList>
    </citation>
    <scope>IDENTIFICATION</scope>
</reference>
<dbReference type="InterPro" id="IPR002989">
    <property type="entry name" value="Mycobac_pentapep"/>
</dbReference>
<feature type="region of interest" description="Disordered" evidence="1">
    <location>
        <begin position="87"/>
        <end position="280"/>
    </location>
</feature>
<dbReference type="RefSeq" id="XP_016933552.3">
    <property type="nucleotide sequence ID" value="XM_017078063.4"/>
</dbReference>
<sequence>MFKPCYPLAAVLLCFVFATGQVVPNSEIGRITIQVPLLSNGKPVIVANQDREEVATVEEIKPGKVHVVQEVVVPPTVKSDNKVRITRSVSSSGQYNHAIPNRGIRNDGIPNPGIPNHGIPNPGIPNHGIVKRGIPNDGIPNPGIPNHGIPNPGIPNHGIPNRGIPNDGIPNPGIPNHGIPNPGIPNHGIPNRGIPNDGIPNPGIPNHGIPNPGIPNHGIPNRGIPNDGIPNPGIPNHGIPNRGIPNDGIPNPGIPNHGTPNPGIPNHGIPNPGIPNPEASELMPVVVMPPSQTTTAPASPSVPKRVPSRNCFHLLMGGMTTMSPAGMMTMTPPPMDNCDELCTKLEYSPICAHNGICIHEFANQCVMDTFNCRHRDSTFRAVDEEVCRMGVCMRRCKEEELKL</sequence>
<evidence type="ECO:0000313" key="4">
    <source>
        <dbReference type="Proteomes" id="UP001652628"/>
    </source>
</evidence>
<organism evidence="4 5">
    <name type="scientific">Drosophila suzukii</name>
    <name type="common">Spotted-wing drosophila fruit fly</name>
    <dbReference type="NCBI Taxonomy" id="28584"/>
    <lineage>
        <taxon>Eukaryota</taxon>
        <taxon>Metazoa</taxon>
        <taxon>Ecdysozoa</taxon>
        <taxon>Arthropoda</taxon>
        <taxon>Hexapoda</taxon>
        <taxon>Insecta</taxon>
        <taxon>Pterygota</taxon>
        <taxon>Neoptera</taxon>
        <taxon>Endopterygota</taxon>
        <taxon>Diptera</taxon>
        <taxon>Brachycera</taxon>
        <taxon>Muscomorpha</taxon>
        <taxon>Ephydroidea</taxon>
        <taxon>Drosophilidae</taxon>
        <taxon>Drosophila</taxon>
        <taxon>Sophophora</taxon>
    </lineage>
</organism>
<dbReference type="Proteomes" id="UP001652628">
    <property type="component" value="Chromosome 3"/>
</dbReference>
<evidence type="ECO:0000259" key="3">
    <source>
        <dbReference type="Pfam" id="PF07648"/>
    </source>
</evidence>
<dbReference type="Gene3D" id="3.30.60.30">
    <property type="match status" value="1"/>
</dbReference>
<name>A0AB39ZDG2_DROSZ</name>
<feature type="chain" id="PRO_5045079263" evidence="2">
    <location>
        <begin position="21"/>
        <end position="403"/>
    </location>
</feature>
<keyword evidence="4" id="KW-1185">Reference proteome</keyword>
<feature type="compositionally biased region" description="Low complexity" evidence="1">
    <location>
        <begin position="106"/>
        <end position="271"/>
    </location>
</feature>
<gene>
    <name evidence="5" type="primary">LOC108012641</name>
</gene>
<dbReference type="AlphaFoldDB" id="A0AB39ZDG2"/>
<feature type="domain" description="Kazal-like" evidence="3">
    <location>
        <begin position="337"/>
        <end position="392"/>
    </location>
</feature>
<dbReference type="GeneID" id="108012641"/>
<dbReference type="Pfam" id="PF07648">
    <property type="entry name" value="Kazal_2"/>
    <property type="match status" value="1"/>
</dbReference>
<evidence type="ECO:0000256" key="1">
    <source>
        <dbReference type="SAM" id="MobiDB-lite"/>
    </source>
</evidence>
<accession>A0AB39ZDG2</accession>
<dbReference type="InterPro" id="IPR002350">
    <property type="entry name" value="Kazal_dom"/>
</dbReference>
<protein>
    <submittedName>
        <fullName evidence="5">PPE family protein PPE34</fullName>
    </submittedName>
</protein>
<evidence type="ECO:0000256" key="2">
    <source>
        <dbReference type="SAM" id="SignalP"/>
    </source>
</evidence>
<keyword evidence="2" id="KW-0732">Signal</keyword>
<proteinExistence type="predicted"/>
<evidence type="ECO:0000313" key="5">
    <source>
        <dbReference type="RefSeq" id="XP_016933552.3"/>
    </source>
</evidence>